<dbReference type="RefSeq" id="WP_184681715.1">
    <property type="nucleotide sequence ID" value="NZ_JACHLL010000002.1"/>
</dbReference>
<dbReference type="Proteomes" id="UP000557193">
    <property type="component" value="Unassembled WGS sequence"/>
</dbReference>
<organism evidence="5 6">
    <name type="scientific">Pseudomonas fluvialis</name>
    <dbReference type="NCBI Taxonomy" id="1793966"/>
    <lineage>
        <taxon>Bacteria</taxon>
        <taxon>Pseudomonadati</taxon>
        <taxon>Pseudomonadota</taxon>
        <taxon>Gammaproteobacteria</taxon>
        <taxon>Pseudomonadales</taxon>
        <taxon>Pseudomonadaceae</taxon>
        <taxon>Pseudomonas</taxon>
    </lineage>
</organism>
<name>A0A7X0ERB1_9PSED</name>
<evidence type="ECO:0000313" key="5">
    <source>
        <dbReference type="EMBL" id="MBB6341162.1"/>
    </source>
</evidence>
<evidence type="ECO:0000256" key="1">
    <source>
        <dbReference type="ARBA" id="ARBA00001554"/>
    </source>
</evidence>
<comment type="caution">
    <text evidence="5">The sequence shown here is derived from an EMBL/GenBank/DDBJ whole genome shotgun (WGS) entry which is preliminary data.</text>
</comment>
<dbReference type="NCBIfam" id="NF002016">
    <property type="entry name" value="PRK00823.1-1"/>
    <property type="match status" value="1"/>
</dbReference>
<evidence type="ECO:0000256" key="4">
    <source>
        <dbReference type="HAMAP-Rule" id="MF_00434"/>
    </source>
</evidence>
<dbReference type="PANTHER" id="PTHR42805:SF1">
    <property type="entry name" value="PTERIN-4-ALPHA-CARBINOLAMINE DEHYDRATASE-RELATED"/>
    <property type="match status" value="1"/>
</dbReference>
<dbReference type="EMBL" id="JACHLL010000002">
    <property type="protein sequence ID" value="MBB6341162.1"/>
    <property type="molecule type" value="Genomic_DNA"/>
</dbReference>
<protein>
    <recommendedName>
        <fullName evidence="4">Putative pterin-4-alpha-carbinolamine dehydratase</fullName>
        <shortName evidence="4">PHS</shortName>
        <ecNumber evidence="4">4.2.1.96</ecNumber>
    </recommendedName>
    <alternativeName>
        <fullName evidence="4">4-alpha-hydroxy-tetrahydropterin dehydratase</fullName>
    </alternativeName>
    <alternativeName>
        <fullName evidence="4">Pterin carbinolamine dehydratase</fullName>
        <shortName evidence="4">PCD</shortName>
    </alternativeName>
</protein>
<dbReference type="EC" id="4.2.1.96" evidence="4"/>
<dbReference type="SUPFAM" id="SSF55248">
    <property type="entry name" value="PCD-like"/>
    <property type="match status" value="1"/>
</dbReference>
<dbReference type="PANTHER" id="PTHR42805">
    <property type="entry name" value="PTERIN-4-ALPHA-CARBINOLAMINE DEHYDRATASE-RELATED"/>
    <property type="match status" value="1"/>
</dbReference>
<dbReference type="InterPro" id="IPR050376">
    <property type="entry name" value="Pterin-4-alpha-carb_dehyd"/>
</dbReference>
<comment type="similarity">
    <text evidence="2 4">Belongs to the pterin-4-alpha-carbinolamine dehydratase family.</text>
</comment>
<comment type="catalytic activity">
    <reaction evidence="1 4">
        <text>(4aS,6R)-4a-hydroxy-L-erythro-5,6,7,8-tetrahydrobiopterin = (6R)-L-erythro-6,7-dihydrobiopterin + H2O</text>
        <dbReference type="Rhea" id="RHEA:11920"/>
        <dbReference type="ChEBI" id="CHEBI:15377"/>
        <dbReference type="ChEBI" id="CHEBI:15642"/>
        <dbReference type="ChEBI" id="CHEBI:43120"/>
        <dbReference type="EC" id="4.2.1.96"/>
    </reaction>
</comment>
<dbReference type="Pfam" id="PF01329">
    <property type="entry name" value="Pterin_4a"/>
    <property type="match status" value="1"/>
</dbReference>
<dbReference type="GO" id="GO:0008124">
    <property type="term" value="F:4-alpha-hydroxytetrahydrobiopterin dehydratase activity"/>
    <property type="evidence" value="ECO:0007669"/>
    <property type="project" value="UniProtKB-UniRule"/>
</dbReference>
<dbReference type="InterPro" id="IPR001533">
    <property type="entry name" value="Pterin_deHydtase"/>
</dbReference>
<evidence type="ECO:0000256" key="3">
    <source>
        <dbReference type="ARBA" id="ARBA00023239"/>
    </source>
</evidence>
<keyword evidence="6" id="KW-1185">Reference proteome</keyword>
<dbReference type="HAMAP" id="MF_00434">
    <property type="entry name" value="Pterin_4_alpha"/>
    <property type="match status" value="1"/>
</dbReference>
<reference evidence="5 6" key="1">
    <citation type="submission" date="2020-08" db="EMBL/GenBank/DDBJ databases">
        <title>Functional genomics of gut bacteria from endangered species of beetles.</title>
        <authorList>
            <person name="Carlos-Shanley C."/>
        </authorList>
    </citation>
    <scope>NUCLEOTIDE SEQUENCE [LARGE SCALE GENOMIC DNA]</scope>
    <source>
        <strain evidence="5 6">S00202</strain>
    </source>
</reference>
<gene>
    <name evidence="5" type="ORF">HNP49_001319</name>
</gene>
<evidence type="ECO:0000313" key="6">
    <source>
        <dbReference type="Proteomes" id="UP000557193"/>
    </source>
</evidence>
<dbReference type="CDD" id="cd00913">
    <property type="entry name" value="PCD_DCoH_subfamily_a"/>
    <property type="match status" value="1"/>
</dbReference>
<evidence type="ECO:0000256" key="2">
    <source>
        <dbReference type="ARBA" id="ARBA00006472"/>
    </source>
</evidence>
<dbReference type="GO" id="GO:0006729">
    <property type="term" value="P:tetrahydrobiopterin biosynthetic process"/>
    <property type="evidence" value="ECO:0007669"/>
    <property type="project" value="InterPro"/>
</dbReference>
<keyword evidence="3 4" id="KW-0456">Lyase</keyword>
<dbReference type="InterPro" id="IPR036428">
    <property type="entry name" value="PCD_sf"/>
</dbReference>
<dbReference type="AlphaFoldDB" id="A0A7X0ERB1"/>
<dbReference type="Gene3D" id="3.30.1360.20">
    <property type="entry name" value="Transcriptional coactivator/pterin dehydratase"/>
    <property type="match status" value="1"/>
</dbReference>
<proteinExistence type="inferred from homology"/>
<accession>A0A7X0ERB1</accession>
<sequence length="120" mass="13274">MIELRQARCIPCSGATPPLPSTEQQQLLSQLPTWQIIEIEGIARLQRVFHFGNFAQALAFANAIGELAEAADHHPALLTEWGRLTVSWWTHNCSGLQLNDFILAAHCDLLSETAEGLREG</sequence>